<dbReference type="HOGENOM" id="CLU_2628732_0_0_1"/>
<sequence>RDGRDLEAGDGWVELEGEGGGGGTGCELVTCSVDKRRDWEKRASTMRRWTLGTGRTASIVDVKYEVERRTRQLNALEI</sequence>
<accession>F8P013</accession>
<name>F8P013_SERL9</name>
<dbReference type="AlphaFoldDB" id="F8P013"/>
<evidence type="ECO:0000256" key="1">
    <source>
        <dbReference type="SAM" id="MobiDB-lite"/>
    </source>
</evidence>
<dbReference type="Proteomes" id="UP000008064">
    <property type="component" value="Unassembled WGS sequence"/>
</dbReference>
<proteinExistence type="predicted"/>
<feature type="region of interest" description="Disordered" evidence="1">
    <location>
        <begin position="1"/>
        <end position="21"/>
    </location>
</feature>
<dbReference type="GeneID" id="18811495"/>
<organism>
    <name type="scientific">Serpula lacrymans var. lacrymans (strain S7.9)</name>
    <name type="common">Dry rot fungus</name>
    <dbReference type="NCBI Taxonomy" id="578457"/>
    <lineage>
        <taxon>Eukaryota</taxon>
        <taxon>Fungi</taxon>
        <taxon>Dikarya</taxon>
        <taxon>Basidiomycota</taxon>
        <taxon>Agaricomycotina</taxon>
        <taxon>Agaricomycetes</taxon>
        <taxon>Agaricomycetidae</taxon>
        <taxon>Boletales</taxon>
        <taxon>Coniophorineae</taxon>
        <taxon>Serpulaceae</taxon>
        <taxon>Serpula</taxon>
    </lineage>
</organism>
<reference evidence="2" key="1">
    <citation type="submission" date="2011-04" db="EMBL/GenBank/DDBJ databases">
        <title>Evolution of plant cell wall degrading machinery underlies the functional diversity of forest fungi.</title>
        <authorList>
            <consortium name="US DOE Joint Genome Institute (JGI-PGF)"/>
            <person name="Eastwood D.C."/>
            <person name="Floudas D."/>
            <person name="Binder M."/>
            <person name="Majcherczyk A."/>
            <person name="Schneider P."/>
            <person name="Aerts A."/>
            <person name="Asiegbu F.O."/>
            <person name="Baker S.E."/>
            <person name="Barry K."/>
            <person name="Bendiksby M."/>
            <person name="Blumentritt M."/>
            <person name="Coutinho P.M."/>
            <person name="Cullen D."/>
            <person name="Cullen D."/>
            <person name="Gathman A."/>
            <person name="Goodell B."/>
            <person name="Henrissat B."/>
            <person name="Ihrmark K."/>
            <person name="Kauserud H."/>
            <person name="Kohler A."/>
            <person name="LaButti K."/>
            <person name="Lapidus A."/>
            <person name="Lavin J.L."/>
            <person name="Lee Y.-H."/>
            <person name="Lindquist E."/>
            <person name="Lilly W."/>
            <person name="Lucas S."/>
            <person name="Morin E."/>
            <person name="Murat C."/>
            <person name="Oguiza J.A."/>
            <person name="Park J."/>
            <person name="Pisabarro A.G."/>
            <person name="Riley R."/>
            <person name="Rosling A."/>
            <person name="Salamov A."/>
            <person name="Schmidt O."/>
            <person name="Schmutz J."/>
            <person name="Skrede I."/>
            <person name="Stenlid J."/>
            <person name="Wiebenga A."/>
            <person name="Xie X."/>
            <person name="Kues U."/>
            <person name="Hibbett D.S."/>
            <person name="Hoffmeister D."/>
            <person name="Hogberg N."/>
            <person name="Martin F."/>
            <person name="Grigoriev I.V."/>
            <person name="Watkinson S.C."/>
        </authorList>
    </citation>
    <scope>NUCLEOTIDE SEQUENCE</scope>
    <source>
        <strain evidence="2">S7.9</strain>
    </source>
</reference>
<feature type="non-terminal residue" evidence="2">
    <location>
        <position position="1"/>
    </location>
</feature>
<protein>
    <submittedName>
        <fullName evidence="2">Uncharacterized protein</fullName>
    </submittedName>
</protein>
<dbReference type="RefSeq" id="XP_007319202.1">
    <property type="nucleotide sequence ID" value="XM_007319140.1"/>
</dbReference>
<gene>
    <name evidence="2" type="ORF">SERLADRAFT_391390</name>
</gene>
<dbReference type="EMBL" id="GL945435">
    <property type="protein sequence ID" value="EGO23440.1"/>
    <property type="molecule type" value="Genomic_DNA"/>
</dbReference>
<dbReference type="KEGG" id="sla:SERLADRAFT_391390"/>
<evidence type="ECO:0000313" key="2">
    <source>
        <dbReference type="EMBL" id="EGO23440.1"/>
    </source>
</evidence>